<dbReference type="InterPro" id="IPR035423">
    <property type="entry name" value="M60-like_N"/>
</dbReference>
<dbReference type="Proteomes" id="UP000284120">
    <property type="component" value="Unassembled WGS sequence"/>
</dbReference>
<dbReference type="EMBL" id="SAYW01000006">
    <property type="protein sequence ID" value="RWU05068.1"/>
    <property type="molecule type" value="Genomic_DNA"/>
</dbReference>
<dbReference type="InterPro" id="IPR042279">
    <property type="entry name" value="Pep_M60_3"/>
</dbReference>
<keyword evidence="3" id="KW-1185">Reference proteome</keyword>
<dbReference type="Gene3D" id="3.40.390.80">
    <property type="entry name" value="Peptidase M60, enhancin-like domain 2"/>
    <property type="match status" value="1"/>
</dbReference>
<gene>
    <name evidence="2" type="ORF">DPV69_18065</name>
</gene>
<dbReference type="SMART" id="SM01276">
    <property type="entry name" value="M60-like"/>
    <property type="match status" value="1"/>
</dbReference>
<dbReference type="PANTHER" id="PTHR15730">
    <property type="entry name" value="EXPERIMENTAL AUTOIMMUNE PROSTATITIS ANTIGEN 2-RELATED"/>
    <property type="match status" value="1"/>
</dbReference>
<evidence type="ECO:0000313" key="3">
    <source>
        <dbReference type="Proteomes" id="UP000284120"/>
    </source>
</evidence>
<accession>A0A443YMW3</accession>
<dbReference type="Gene3D" id="1.10.390.30">
    <property type="entry name" value="Peptidase M60, enhancin-like domain 3"/>
    <property type="match status" value="1"/>
</dbReference>
<evidence type="ECO:0000259" key="1">
    <source>
        <dbReference type="PROSITE" id="PS51723"/>
    </source>
</evidence>
<dbReference type="InterPro" id="IPR031161">
    <property type="entry name" value="Peptidase_M60_dom"/>
</dbReference>
<feature type="domain" description="Peptidase M60" evidence="1">
    <location>
        <begin position="105"/>
        <end position="415"/>
    </location>
</feature>
<organism evidence="2 3">
    <name type="scientific">Pedobacter chitinilyticus</name>
    <dbReference type="NCBI Taxonomy" id="2233776"/>
    <lineage>
        <taxon>Bacteria</taxon>
        <taxon>Pseudomonadati</taxon>
        <taxon>Bacteroidota</taxon>
        <taxon>Sphingobacteriia</taxon>
        <taxon>Sphingobacteriales</taxon>
        <taxon>Sphingobacteriaceae</taxon>
        <taxon>Pedobacter</taxon>
    </lineage>
</organism>
<dbReference type="Pfam" id="PF17291">
    <property type="entry name" value="M60-like_N"/>
    <property type="match status" value="1"/>
</dbReference>
<reference evidence="2 3" key="1">
    <citation type="submission" date="2018-06" db="EMBL/GenBank/DDBJ databases">
        <title>Pedobacter endophyticus sp. nov., an endophytic bacterium isolated from a leaf of Triticum aestivum.</title>
        <authorList>
            <person name="Zhang L."/>
        </authorList>
    </citation>
    <scope>NUCLEOTIDE SEQUENCE [LARGE SCALE GENOMIC DNA]</scope>
    <source>
        <strain evidence="2 3">CM134L-2</strain>
    </source>
</reference>
<dbReference type="Pfam" id="PF13402">
    <property type="entry name" value="Peptidase_M60"/>
    <property type="match status" value="1"/>
</dbReference>
<name>A0A443YMW3_9SPHI</name>
<protein>
    <recommendedName>
        <fullName evidence="1">Peptidase M60 domain-containing protein</fullName>
    </recommendedName>
</protein>
<evidence type="ECO:0000313" key="2">
    <source>
        <dbReference type="EMBL" id="RWU05068.1"/>
    </source>
</evidence>
<dbReference type="Gene3D" id="2.60.120.1250">
    <property type="entry name" value="Peptidase M60, enhancin-like domain 1"/>
    <property type="match status" value="1"/>
</dbReference>
<proteinExistence type="predicted"/>
<dbReference type="InterPro" id="IPR051244">
    <property type="entry name" value="TCAF"/>
</dbReference>
<dbReference type="OrthoDB" id="606623at2"/>
<dbReference type="PROSITE" id="PS51723">
    <property type="entry name" value="PEPTIDASE_M60"/>
    <property type="match status" value="1"/>
</dbReference>
<comment type="caution">
    <text evidence="2">The sequence shown here is derived from an EMBL/GenBank/DDBJ whole genome shotgun (WGS) entry which is preliminary data.</text>
</comment>
<dbReference type="PANTHER" id="PTHR15730:SF5">
    <property type="entry name" value="SI:CH211-210B2.2-RELATED"/>
    <property type="match status" value="1"/>
</dbReference>
<sequence length="491" mass="55260">MTNMKKYNFSITAILLVVLCLAACKKKYGYSFEDGYNPNGVPDTLKKVILDTSIYKIDRSQFNAARVFPGLVGIEEPRLKGIEVTLNLDYVVSNNDLLRVSVPPGGYFSTGMYAPAGELIEIVVPLGVYGLTAQIGAWTDNLTGKDPLSRAPIIYSRQELFPGKNMLRNLYGGHVWIIPPRPLGKKVTFQFTGVVKSPDFVLGETTNAAWKQMIANTKVPWFELRGKRIIFTLPVNKLADFPIDDPQLLMETWDKQVEDGIWKWYGLSPDAVDVRDRNAMLPWRIVHDIQPSVGAQHSGYPVVATANDNYFKQAVTQSQVIGFNWGTYHEIGHNMQMGSTWNFEGNGEVTCNLFSLKVAKQNGFKHSNYKRMLDAGLAFVNAAPPAAPARKEFSANTTSLDARLGMYIQIFERYGYGFMTYLVTEARHARFGANNNQDKVDFFYEKLSTYTQTDMEPFLTKWGIWVSTVSKAKISAQYPLLTEQVWLSNPI</sequence>
<dbReference type="AlphaFoldDB" id="A0A443YMW3"/>